<evidence type="ECO:0000259" key="2">
    <source>
        <dbReference type="Pfam" id="PF13439"/>
    </source>
</evidence>
<dbReference type="GO" id="GO:0016757">
    <property type="term" value="F:glycosyltransferase activity"/>
    <property type="evidence" value="ECO:0007669"/>
    <property type="project" value="InterPro"/>
</dbReference>
<reference evidence="3" key="2">
    <citation type="journal article" date="2021" name="PeerJ">
        <title>Extensive microbial diversity within the chicken gut microbiome revealed by metagenomics and culture.</title>
        <authorList>
            <person name="Gilroy R."/>
            <person name="Ravi A."/>
            <person name="Getino M."/>
            <person name="Pursley I."/>
            <person name="Horton D.L."/>
            <person name="Alikhan N.F."/>
            <person name="Baker D."/>
            <person name="Gharbi K."/>
            <person name="Hall N."/>
            <person name="Watson M."/>
            <person name="Adriaenssens E.M."/>
            <person name="Foster-Nyarko E."/>
            <person name="Jarju S."/>
            <person name="Secka A."/>
            <person name="Antonio M."/>
            <person name="Oren A."/>
            <person name="Chaudhuri R.R."/>
            <person name="La Ragione R."/>
            <person name="Hildebrand F."/>
            <person name="Pallen M.J."/>
        </authorList>
    </citation>
    <scope>NUCLEOTIDE SEQUENCE</scope>
    <source>
        <strain evidence="3">CHK181-108</strain>
    </source>
</reference>
<evidence type="ECO:0000313" key="3">
    <source>
        <dbReference type="EMBL" id="HIT86134.1"/>
    </source>
</evidence>
<dbReference type="InterPro" id="IPR028098">
    <property type="entry name" value="Glyco_trans_4-like_N"/>
</dbReference>
<accession>A0A9D1H640</accession>
<feature type="domain" description="Glycosyl transferase family 1" evidence="1">
    <location>
        <begin position="178"/>
        <end position="341"/>
    </location>
</feature>
<dbReference type="CDD" id="cd03801">
    <property type="entry name" value="GT4_PimA-like"/>
    <property type="match status" value="1"/>
</dbReference>
<reference evidence="3" key="1">
    <citation type="submission" date="2020-10" db="EMBL/GenBank/DDBJ databases">
        <authorList>
            <person name="Gilroy R."/>
        </authorList>
    </citation>
    <scope>NUCLEOTIDE SEQUENCE</scope>
    <source>
        <strain evidence="3">CHK181-108</strain>
    </source>
</reference>
<name>A0A9D1H640_9FIRM</name>
<dbReference type="AlphaFoldDB" id="A0A9D1H640"/>
<feature type="domain" description="Glycosyltransferase subfamily 4-like N-terminal" evidence="2">
    <location>
        <begin position="13"/>
        <end position="167"/>
    </location>
</feature>
<dbReference type="Pfam" id="PF00534">
    <property type="entry name" value="Glycos_transf_1"/>
    <property type="match status" value="1"/>
</dbReference>
<dbReference type="SUPFAM" id="SSF53756">
    <property type="entry name" value="UDP-Glycosyltransferase/glycogen phosphorylase"/>
    <property type="match status" value="1"/>
</dbReference>
<evidence type="ECO:0000259" key="1">
    <source>
        <dbReference type="Pfam" id="PF00534"/>
    </source>
</evidence>
<dbReference type="InterPro" id="IPR001296">
    <property type="entry name" value="Glyco_trans_1"/>
</dbReference>
<dbReference type="PANTHER" id="PTHR45947:SF3">
    <property type="entry name" value="SULFOQUINOVOSYL TRANSFERASE SQD2"/>
    <property type="match status" value="1"/>
</dbReference>
<dbReference type="Pfam" id="PF13439">
    <property type="entry name" value="Glyco_transf_4"/>
    <property type="match status" value="1"/>
</dbReference>
<dbReference type="InterPro" id="IPR050194">
    <property type="entry name" value="Glycosyltransferase_grp1"/>
</dbReference>
<proteinExistence type="predicted"/>
<sequence length="368" mass="40374">MIKVIEVSSDTNIGGAGKCVLTLLENFDYTQFSVKAVLPKNSLLKPEVTARGIEVIEVNGIADKSLDKTAIKELEAVFKREKPDIVHTHGSMSARIAARRAGAKVVFTRHSVFEPSPRISKGIGKLINGLVNSHYADGIIAVAEAAKDNLTATGIPEKRIRVILNGVKGLKKADEKERAEIRKRFGAGNKKVVSIVARLEDIKGHEYFAEAADMLLNDGIDARFYIAGTGSYEETLKEKVRSMDRENDIIFTGFIKDVDKLMNITDVQVNASYGTEATSLALLEGMSIGIPAVVSDFGGNPGVIKNNANGFIVPKQNSRALYLKLKELLTNDRIYKKLSDGAVKIFNEKFTARAMTEQTENLYKELVR</sequence>
<gene>
    <name evidence="3" type="ORF">IAA60_09580</name>
</gene>
<organism evidence="3 4">
    <name type="scientific">Candidatus Ornithomonoglobus intestinigallinarum</name>
    <dbReference type="NCBI Taxonomy" id="2840894"/>
    <lineage>
        <taxon>Bacteria</taxon>
        <taxon>Bacillati</taxon>
        <taxon>Bacillota</taxon>
        <taxon>Clostridia</taxon>
        <taxon>Candidatus Ornithomonoglobus</taxon>
    </lineage>
</organism>
<dbReference type="Proteomes" id="UP000824165">
    <property type="component" value="Unassembled WGS sequence"/>
</dbReference>
<dbReference type="EMBL" id="DVLU01000104">
    <property type="protein sequence ID" value="HIT86134.1"/>
    <property type="molecule type" value="Genomic_DNA"/>
</dbReference>
<protein>
    <submittedName>
        <fullName evidence="3">Glycosyltransferase family 4 protein</fullName>
    </submittedName>
</protein>
<dbReference type="Gene3D" id="3.40.50.2000">
    <property type="entry name" value="Glycogen Phosphorylase B"/>
    <property type="match status" value="2"/>
</dbReference>
<dbReference type="PANTHER" id="PTHR45947">
    <property type="entry name" value="SULFOQUINOVOSYL TRANSFERASE SQD2"/>
    <property type="match status" value="1"/>
</dbReference>
<evidence type="ECO:0000313" key="4">
    <source>
        <dbReference type="Proteomes" id="UP000824165"/>
    </source>
</evidence>
<comment type="caution">
    <text evidence="3">The sequence shown here is derived from an EMBL/GenBank/DDBJ whole genome shotgun (WGS) entry which is preliminary data.</text>
</comment>